<accession>A0A2W4M0M5</accession>
<dbReference type="Pfam" id="PF02129">
    <property type="entry name" value="Peptidase_S15"/>
    <property type="match status" value="1"/>
</dbReference>
<evidence type="ECO:0000256" key="3">
    <source>
        <dbReference type="SAM" id="SignalP"/>
    </source>
</evidence>
<dbReference type="EMBL" id="QGUI02000050">
    <property type="protein sequence ID" value="MFO7191798.1"/>
    <property type="molecule type" value="Genomic_DNA"/>
</dbReference>
<evidence type="ECO:0000256" key="2">
    <source>
        <dbReference type="ARBA" id="ARBA00022801"/>
    </source>
</evidence>
<reference evidence="5" key="4">
    <citation type="submission" date="2023-08" db="EMBL/GenBank/DDBJ databases">
        <authorList>
            <person name="Guima S.E.S."/>
            <person name="Martins L.F."/>
            <person name="Silva A.M."/>
            <person name="Setubal J.C."/>
        </authorList>
    </citation>
    <scope>NUCLEOTIDE SEQUENCE</scope>
    <source>
        <strain evidence="5">ZC4RG45</strain>
    </source>
</reference>
<organism evidence="6">
    <name type="scientific">Thermocrispum agreste</name>
    <dbReference type="NCBI Taxonomy" id="37925"/>
    <lineage>
        <taxon>Bacteria</taxon>
        <taxon>Bacillati</taxon>
        <taxon>Actinomycetota</taxon>
        <taxon>Actinomycetes</taxon>
        <taxon>Pseudonocardiales</taxon>
        <taxon>Pseudonocardiaceae</taxon>
        <taxon>Thermocrispum</taxon>
    </lineage>
</organism>
<comment type="similarity">
    <text evidence="1">Belongs to the AB hydrolase superfamily.</text>
</comment>
<protein>
    <submittedName>
        <fullName evidence="6">Alpha/beta hydrolase</fullName>
    </submittedName>
</protein>
<dbReference type="PANTHER" id="PTHR22946:SF9">
    <property type="entry name" value="POLYKETIDE TRANSFERASE AF380"/>
    <property type="match status" value="1"/>
</dbReference>
<feature type="chain" id="PRO_5038902589" evidence="3">
    <location>
        <begin position="22"/>
        <end position="516"/>
    </location>
</feature>
<evidence type="ECO:0000313" key="7">
    <source>
        <dbReference type="Proteomes" id="UP000249324"/>
    </source>
</evidence>
<dbReference type="AlphaFoldDB" id="A0A2W4M0M5"/>
<sequence>MRRVGSAVLAVLAGMSLGVVAAPAASAETEVTEGCIESVPDPGTSKPVSICYTLYKPPGASADNPVPMILEGHGWGGSRKTDPSASFGGLIDAGFGVLSFDQRGFGDSGGKAHLMRPDVEGEDVQRLIDFVAEQPWVAKDAPGDPVLGAIGGSYGGGYQYVGALSEVMKTGTTRFDALAPEITWYSLSESLAPQGVARTEWALLLYLAGLPSDAHTTTVTTALLEALVTGNIPVSLEKFLERNGPAWHVAQGRKLDVPVLIRQGITDNLFPLDQALKTYDKLLTPQARERSLLIGYNGGHTLPSVVPPGTNDALKALAGGLTESDPCSQELGGSFNQLRLAFFKRELLGEDVSIPGLGQYHLATAGGRCQTVTSTEANTTIELGKTANLVGVGLPVAVPITSGPITVAGTPTLDAKVTSLALDGRMFLALAVGSSPLNAKIVQNNMLPLREPGLVVDKPRRDIELPSVAIDVPAGQTLYLLVTPISDMSFGHGSRVPGAMVLKNMKVHLPVVGTQS</sequence>
<dbReference type="PANTHER" id="PTHR22946">
    <property type="entry name" value="DIENELACTONE HYDROLASE DOMAIN-CONTAINING PROTEIN-RELATED"/>
    <property type="match status" value="1"/>
</dbReference>
<feature type="signal peptide" evidence="3">
    <location>
        <begin position="1"/>
        <end position="21"/>
    </location>
</feature>
<dbReference type="GO" id="GO:0052689">
    <property type="term" value="F:carboxylic ester hydrolase activity"/>
    <property type="evidence" value="ECO:0007669"/>
    <property type="project" value="UniProtKB-ARBA"/>
</dbReference>
<keyword evidence="2 6" id="KW-0378">Hydrolase</keyword>
<reference evidence="6" key="2">
    <citation type="submission" date="2018-05" db="EMBL/GenBank/DDBJ databases">
        <authorList>
            <person name="Lanie J.A."/>
            <person name="Ng W.-L."/>
            <person name="Kazmierczak K.M."/>
            <person name="Andrzejewski T.M."/>
            <person name="Davidsen T.M."/>
            <person name="Wayne K.J."/>
            <person name="Tettelin H."/>
            <person name="Glass J.I."/>
            <person name="Rusch D."/>
            <person name="Podicherti R."/>
            <person name="Tsui H.-C.T."/>
            <person name="Winkler M.E."/>
        </authorList>
    </citation>
    <scope>NUCLEOTIDE SEQUENCE</scope>
    <source>
        <strain evidence="6">ZC4RG45</strain>
    </source>
</reference>
<dbReference type="SUPFAM" id="SSF53474">
    <property type="entry name" value="alpha/beta-Hydrolases"/>
    <property type="match status" value="1"/>
</dbReference>
<dbReference type="InterPro" id="IPR050261">
    <property type="entry name" value="FrsA_esterase"/>
</dbReference>
<keyword evidence="3" id="KW-0732">Signal</keyword>
<feature type="domain" description="Xaa-Pro dipeptidyl-peptidase-like" evidence="4">
    <location>
        <begin position="52"/>
        <end position="295"/>
    </location>
</feature>
<dbReference type="Proteomes" id="UP000249324">
    <property type="component" value="Unassembled WGS sequence"/>
</dbReference>
<evidence type="ECO:0000256" key="1">
    <source>
        <dbReference type="ARBA" id="ARBA00008645"/>
    </source>
</evidence>
<evidence type="ECO:0000313" key="6">
    <source>
        <dbReference type="EMBL" id="PZN01407.1"/>
    </source>
</evidence>
<dbReference type="InterPro" id="IPR000383">
    <property type="entry name" value="Xaa-Pro-like_dom"/>
</dbReference>
<dbReference type="InterPro" id="IPR029058">
    <property type="entry name" value="AB_hydrolase_fold"/>
</dbReference>
<reference evidence="5" key="1">
    <citation type="submission" date="2018-05" db="EMBL/GenBank/DDBJ databases">
        <authorList>
            <person name="Moura L."/>
            <person name="Setubal J.C."/>
        </authorList>
    </citation>
    <scope>NUCLEOTIDE SEQUENCE</scope>
    <source>
        <strain evidence="5">ZC4RG45</strain>
    </source>
</reference>
<comment type="caution">
    <text evidence="6">The sequence shown here is derived from an EMBL/GenBank/DDBJ whole genome shotgun (WGS) entry which is preliminary data.</text>
</comment>
<name>A0A2W4M0M5_9PSEU</name>
<evidence type="ECO:0000259" key="4">
    <source>
        <dbReference type="Pfam" id="PF02129"/>
    </source>
</evidence>
<reference evidence="5 7" key="3">
    <citation type="journal article" date="2021" name="BMC Genomics">
        <title>Genome-resolved metagenome and metatranscriptome analyses of thermophilic composting reveal key bacterial players and their metabolic interactions.</title>
        <authorList>
            <person name="Braga L.P.P."/>
            <person name="Pereira R.V."/>
            <person name="Martins L.F."/>
            <person name="Moura L.M.S."/>
            <person name="Sanchez F.B."/>
            <person name="Patane J.S.L."/>
            <person name="da Silva A.M."/>
            <person name="Setubal J.C."/>
        </authorList>
    </citation>
    <scope>NUCLEOTIDE SEQUENCE [LARGE SCALE GENOMIC DNA]</scope>
    <source>
        <strain evidence="5">ZC4RG45</strain>
    </source>
</reference>
<dbReference type="Gene3D" id="3.40.50.1820">
    <property type="entry name" value="alpha/beta hydrolase"/>
    <property type="match status" value="1"/>
</dbReference>
<proteinExistence type="inferred from homology"/>
<gene>
    <name evidence="5" type="ORF">DIU77_006100</name>
    <name evidence="6" type="ORF">DIU77_00810</name>
</gene>
<evidence type="ECO:0000313" key="5">
    <source>
        <dbReference type="EMBL" id="MFO7191798.1"/>
    </source>
</evidence>
<dbReference type="EMBL" id="QGUI01000016">
    <property type="protein sequence ID" value="PZN01407.1"/>
    <property type="molecule type" value="Genomic_DNA"/>
</dbReference>
<dbReference type="STRING" id="1111738.GCA_000427905_01363"/>